<evidence type="ECO:0000313" key="1">
    <source>
        <dbReference type="EMBL" id="KAA2226761.1"/>
    </source>
</evidence>
<dbReference type="EMBL" id="VUOL01000019">
    <property type="protein sequence ID" value="KAA2226761.1"/>
    <property type="molecule type" value="Genomic_DNA"/>
</dbReference>
<evidence type="ECO:0008006" key="5">
    <source>
        <dbReference type="Google" id="ProtNLM"/>
    </source>
</evidence>
<organism evidence="1 4">
    <name type="scientific">Pseudomonas brenneri</name>
    <dbReference type="NCBI Taxonomy" id="129817"/>
    <lineage>
        <taxon>Bacteria</taxon>
        <taxon>Pseudomonadati</taxon>
        <taxon>Pseudomonadota</taxon>
        <taxon>Gammaproteobacteria</taxon>
        <taxon>Pseudomonadales</taxon>
        <taxon>Pseudomonadaceae</taxon>
        <taxon>Pseudomonas</taxon>
    </lineage>
</organism>
<dbReference type="RefSeq" id="WP_090290928.1">
    <property type="nucleotide sequence ID" value="NZ_BMNU01000015.1"/>
</dbReference>
<keyword evidence="3" id="KW-1185">Reference proteome</keyword>
<name>A0A5B2UJN6_9PSED</name>
<dbReference type="Proteomes" id="UP000325296">
    <property type="component" value="Unassembled WGS sequence"/>
</dbReference>
<dbReference type="EMBL" id="LT629800">
    <property type="protein sequence ID" value="SDU90646.1"/>
    <property type="molecule type" value="Genomic_DNA"/>
</dbReference>
<protein>
    <recommendedName>
        <fullName evidence="5">Helix-turn-helix domain-containing protein</fullName>
    </recommendedName>
</protein>
<gene>
    <name evidence="1" type="ORF">F1720_25145</name>
    <name evidence="2" type="ORF">SAMN04490181_1338</name>
</gene>
<dbReference type="AlphaFoldDB" id="A0A5B2UJN6"/>
<dbReference type="OrthoDB" id="6947638at2"/>
<reference evidence="1 4" key="2">
    <citation type="submission" date="2019-09" db="EMBL/GenBank/DDBJ databases">
        <title>Draft genome sequence of Pseudomonas brenneri CCUG 51514(T).</title>
        <authorList>
            <person name="Tunovic T."/>
            <person name="Pineiro-Iglesias B."/>
            <person name="Unosson C."/>
            <person name="Inganas E."/>
            <person name="Ohlen M."/>
            <person name="Cardew S."/>
            <person name="Jensie-Markopoulos S."/>
            <person name="Salva-Serra F."/>
            <person name="Jaen-Luchoro D."/>
            <person name="Svensson-Stadler L."/>
            <person name="Chun J."/>
            <person name="Moore E."/>
        </authorList>
    </citation>
    <scope>NUCLEOTIDE SEQUENCE [LARGE SCALE GENOMIC DNA]</scope>
    <source>
        <strain evidence="1 4">CCUG 51514</strain>
    </source>
</reference>
<proteinExistence type="predicted"/>
<reference evidence="2 3" key="1">
    <citation type="submission" date="2016-10" db="EMBL/GenBank/DDBJ databases">
        <authorList>
            <person name="Varghese N."/>
            <person name="Submissions S."/>
        </authorList>
    </citation>
    <scope>NUCLEOTIDE SEQUENCE [LARGE SCALE GENOMIC DNA]</scope>
    <source>
        <strain evidence="2 3">BS2771</strain>
    </source>
</reference>
<accession>A0A5B2UJN6</accession>
<sequence>MTIQKMLADLVGWGFSQAAIAKTTGTTQPTIHRASKGAGIGYKTGKAIEAMHKEAEASKSVA</sequence>
<evidence type="ECO:0000313" key="2">
    <source>
        <dbReference type="EMBL" id="SDU90646.1"/>
    </source>
</evidence>
<dbReference type="Proteomes" id="UP000199620">
    <property type="component" value="Chromosome I"/>
</dbReference>
<evidence type="ECO:0000313" key="3">
    <source>
        <dbReference type="Proteomes" id="UP000199620"/>
    </source>
</evidence>
<evidence type="ECO:0000313" key="4">
    <source>
        <dbReference type="Proteomes" id="UP000325296"/>
    </source>
</evidence>